<dbReference type="EMBL" id="HBIB01049735">
    <property type="protein sequence ID" value="CAE0270489.1"/>
    <property type="molecule type" value="Transcribed_RNA"/>
</dbReference>
<dbReference type="PROSITE" id="PS50261">
    <property type="entry name" value="G_PROTEIN_RECEP_F2_4"/>
    <property type="match status" value="1"/>
</dbReference>
<feature type="transmembrane region" description="Helical" evidence="9">
    <location>
        <begin position="127"/>
        <end position="146"/>
    </location>
</feature>
<dbReference type="GO" id="GO:0005886">
    <property type="term" value="C:plasma membrane"/>
    <property type="evidence" value="ECO:0007669"/>
    <property type="project" value="TreeGrafter"/>
</dbReference>
<dbReference type="Gene3D" id="1.20.1070.10">
    <property type="entry name" value="Rhodopsin 7-helix transmembrane proteins"/>
    <property type="match status" value="1"/>
</dbReference>
<feature type="region of interest" description="Disordered" evidence="8">
    <location>
        <begin position="217"/>
        <end position="238"/>
    </location>
</feature>
<dbReference type="InterPro" id="IPR022343">
    <property type="entry name" value="GCR1-cAMP_receptor"/>
</dbReference>
<evidence type="ECO:0000256" key="5">
    <source>
        <dbReference type="ARBA" id="ARBA00023136"/>
    </source>
</evidence>
<organism evidence="11">
    <name type="scientific">Palpitomonas bilix</name>
    <dbReference type="NCBI Taxonomy" id="652834"/>
    <lineage>
        <taxon>Eukaryota</taxon>
        <taxon>Eukaryota incertae sedis</taxon>
    </lineage>
</organism>
<comment type="subcellular location">
    <subcellularLocation>
        <location evidence="1">Membrane</location>
        <topology evidence="1">Multi-pass membrane protein</topology>
    </subcellularLocation>
</comment>
<dbReference type="SUPFAM" id="SSF81321">
    <property type="entry name" value="Family A G protein-coupled receptor-like"/>
    <property type="match status" value="1"/>
</dbReference>
<dbReference type="AlphaFoldDB" id="A0A7S3LXM9"/>
<dbReference type="PRINTS" id="PR02001">
    <property type="entry name" value="GCR1CAMPR"/>
</dbReference>
<dbReference type="GO" id="GO:0007166">
    <property type="term" value="P:cell surface receptor signaling pathway"/>
    <property type="evidence" value="ECO:0007669"/>
    <property type="project" value="InterPro"/>
</dbReference>
<evidence type="ECO:0000256" key="8">
    <source>
        <dbReference type="SAM" id="MobiDB-lite"/>
    </source>
</evidence>
<accession>A0A7S3LXM9</accession>
<proteinExistence type="predicted"/>
<keyword evidence="7" id="KW-0807">Transducer</keyword>
<feature type="compositionally biased region" description="Low complexity" evidence="8">
    <location>
        <begin position="226"/>
        <end position="238"/>
    </location>
</feature>
<evidence type="ECO:0000256" key="1">
    <source>
        <dbReference type="ARBA" id="ARBA00004141"/>
    </source>
</evidence>
<feature type="transmembrane region" description="Helical" evidence="9">
    <location>
        <begin position="27"/>
        <end position="49"/>
    </location>
</feature>
<dbReference type="InterPro" id="IPR017981">
    <property type="entry name" value="GPCR_2-like_7TM"/>
</dbReference>
<sequence length="353" mass="39720">MDYDGFIMNRTNNTPLTPFELEVIDTVGSIGASLSIAGSGFILASFALISELRKKAAFRMVAFLSIADVLAAISNLLPFPSGDVVCLVQAWMMSIFELASIFWSFCIALTVFLVIVKHKQQRRKWEIGYHIFSWGLPVALAIPPQALSLYGNSGGWCWIASVDPNTGEPSEIGQALRFIQFYGPLWIVLVLNTVMYMFVIRKAAKLWKEAKARARAIEKQTDRPPSRASSDSSDSSMARSTASVELKATSMPQTVKSRGRREWRTIRRLFFYPPILFLTWIFGSINRVYLISPSAPPLFYLTLLHRTFSSLQGFFNFLAYGTSATVRTAIAKAIRGRKNAQKDNRRKEKYVQQ</sequence>
<keyword evidence="6" id="KW-0675">Receptor</keyword>
<dbReference type="PANTHER" id="PTHR23112:SF0">
    <property type="entry name" value="TRANSMEMBRANE PROTEIN 116"/>
    <property type="match status" value="1"/>
</dbReference>
<dbReference type="GO" id="GO:0004930">
    <property type="term" value="F:G protein-coupled receptor activity"/>
    <property type="evidence" value="ECO:0007669"/>
    <property type="project" value="UniProtKB-KW"/>
</dbReference>
<evidence type="ECO:0000259" key="10">
    <source>
        <dbReference type="PROSITE" id="PS50261"/>
    </source>
</evidence>
<dbReference type="GO" id="GO:0007189">
    <property type="term" value="P:adenylate cyclase-activating G protein-coupled receptor signaling pathway"/>
    <property type="evidence" value="ECO:0007669"/>
    <property type="project" value="TreeGrafter"/>
</dbReference>
<feature type="domain" description="G-protein coupled receptors family 2 profile 2" evidence="10">
    <location>
        <begin position="24"/>
        <end position="324"/>
    </location>
</feature>
<evidence type="ECO:0000256" key="2">
    <source>
        <dbReference type="ARBA" id="ARBA00022692"/>
    </source>
</evidence>
<protein>
    <recommendedName>
        <fullName evidence="10">G-protein coupled receptors family 2 profile 2 domain-containing protein</fullName>
    </recommendedName>
</protein>
<name>A0A7S3LXM9_9EUKA</name>
<feature type="transmembrane region" description="Helical" evidence="9">
    <location>
        <begin position="269"/>
        <end position="291"/>
    </location>
</feature>
<evidence type="ECO:0000256" key="4">
    <source>
        <dbReference type="ARBA" id="ARBA00023040"/>
    </source>
</evidence>
<evidence type="ECO:0000256" key="6">
    <source>
        <dbReference type="ARBA" id="ARBA00023170"/>
    </source>
</evidence>
<evidence type="ECO:0000256" key="3">
    <source>
        <dbReference type="ARBA" id="ARBA00022989"/>
    </source>
</evidence>
<keyword evidence="2 9" id="KW-0812">Transmembrane</keyword>
<evidence type="ECO:0000256" key="7">
    <source>
        <dbReference type="ARBA" id="ARBA00023224"/>
    </source>
</evidence>
<feature type="transmembrane region" description="Helical" evidence="9">
    <location>
        <begin position="61"/>
        <end position="79"/>
    </location>
</feature>
<gene>
    <name evidence="11" type="ORF">PBIL07802_LOCUS32844</name>
</gene>
<dbReference type="PRINTS" id="PR02000">
    <property type="entry name" value="GCR1PLANT"/>
</dbReference>
<dbReference type="Pfam" id="PF05462">
    <property type="entry name" value="Dicty_CAR"/>
    <property type="match status" value="1"/>
</dbReference>
<dbReference type="PANTHER" id="PTHR23112">
    <property type="entry name" value="G PROTEIN-COUPLED RECEPTOR 157-RELATED"/>
    <property type="match status" value="1"/>
</dbReference>
<dbReference type="InterPro" id="IPR022340">
    <property type="entry name" value="GPCR_GCR1_put"/>
</dbReference>
<keyword evidence="3 9" id="KW-1133">Transmembrane helix</keyword>
<feature type="transmembrane region" description="Helical" evidence="9">
    <location>
        <begin position="311"/>
        <end position="330"/>
    </location>
</feature>
<reference evidence="11" key="1">
    <citation type="submission" date="2021-01" db="EMBL/GenBank/DDBJ databases">
        <authorList>
            <person name="Corre E."/>
            <person name="Pelletier E."/>
            <person name="Niang G."/>
            <person name="Scheremetjew M."/>
            <person name="Finn R."/>
            <person name="Kale V."/>
            <person name="Holt S."/>
            <person name="Cochrane G."/>
            <person name="Meng A."/>
            <person name="Brown T."/>
            <person name="Cohen L."/>
        </authorList>
    </citation>
    <scope>NUCLEOTIDE SEQUENCE</scope>
    <source>
        <strain evidence="11">NIES-2562</strain>
    </source>
</reference>
<keyword evidence="5 9" id="KW-0472">Membrane</keyword>
<keyword evidence="4" id="KW-0297">G-protein coupled receptor</keyword>
<evidence type="ECO:0000313" key="11">
    <source>
        <dbReference type="EMBL" id="CAE0270489.1"/>
    </source>
</evidence>
<feature type="transmembrane region" description="Helical" evidence="9">
    <location>
        <begin position="91"/>
        <end position="115"/>
    </location>
</feature>
<evidence type="ECO:0000256" key="9">
    <source>
        <dbReference type="SAM" id="Phobius"/>
    </source>
</evidence>
<feature type="transmembrane region" description="Helical" evidence="9">
    <location>
        <begin position="179"/>
        <end position="199"/>
    </location>
</feature>